<feature type="compositionally biased region" description="Polar residues" evidence="2">
    <location>
        <begin position="739"/>
        <end position="754"/>
    </location>
</feature>
<feature type="region of interest" description="Disordered" evidence="2">
    <location>
        <begin position="932"/>
        <end position="964"/>
    </location>
</feature>
<feature type="compositionally biased region" description="Acidic residues" evidence="2">
    <location>
        <begin position="178"/>
        <end position="199"/>
    </location>
</feature>
<evidence type="ECO:0000313" key="4">
    <source>
        <dbReference type="Proteomes" id="UP000002358"/>
    </source>
</evidence>
<feature type="region of interest" description="Disordered" evidence="2">
    <location>
        <begin position="1085"/>
        <end position="1180"/>
    </location>
</feature>
<feature type="compositionally biased region" description="Basic and acidic residues" evidence="2">
    <location>
        <begin position="818"/>
        <end position="828"/>
    </location>
</feature>
<feature type="compositionally biased region" description="Basic and acidic residues" evidence="2">
    <location>
        <begin position="101"/>
        <end position="111"/>
    </location>
</feature>
<feature type="region of interest" description="Disordered" evidence="2">
    <location>
        <begin position="692"/>
        <end position="849"/>
    </location>
</feature>
<evidence type="ECO:0000313" key="3">
    <source>
        <dbReference type="EnsemblMetazoa" id="XP_016845758"/>
    </source>
</evidence>
<dbReference type="OrthoDB" id="7682554at2759"/>
<gene>
    <name evidence="3" type="primary">100680487</name>
</gene>
<feature type="compositionally biased region" description="Acidic residues" evidence="2">
    <location>
        <begin position="245"/>
        <end position="267"/>
    </location>
</feature>
<name>A0A7M7IVX0_NASVI</name>
<evidence type="ECO:0000256" key="2">
    <source>
        <dbReference type="SAM" id="MobiDB-lite"/>
    </source>
</evidence>
<dbReference type="EnsemblMetazoa" id="XM_031931669">
    <property type="protein sequence ID" value="XP_031787529"/>
    <property type="gene ID" value="LOC100680487"/>
</dbReference>
<feature type="compositionally biased region" description="Acidic residues" evidence="2">
    <location>
        <begin position="1101"/>
        <end position="1111"/>
    </location>
</feature>
<dbReference type="EnsemblMetazoa" id="XM_008212602">
    <property type="protein sequence ID" value="XP_008210824"/>
    <property type="gene ID" value="LOC100680487"/>
</dbReference>
<feature type="region of interest" description="Disordered" evidence="2">
    <location>
        <begin position="142"/>
        <end position="291"/>
    </location>
</feature>
<sequence>MSESAEPAEVEEQQQEVEKEQPEERQVAEKANESDGIQVVDDVEETHDVEETAQQQRDDSEMEQEQVREADQDTAIEVNKEFERNESNDQKLELQQEDEQINEKEMEKPLEESQNDMPLLIGNLSQGAIEDEEMPSMVTISSLSRIDESETNIRQEEEKKFVDVEGSSNKSSPKKQEDNDDSDSVCVIDDDTNDEDEGEDGRGSSYDDEDGSSSYPDDDSEENERMHHAGNYYRRGSRGGKRMEDDDENEEDEEEDDEDDEDEEDDPESPRMIAMNDYSDPDGFECGSDDLVHRHSNGFTRHQQERSNSLQDLSLINCERPQRRSMNPFSQKAIFQRNQERRPSTQGKFAHVESKVKQYIQNMSEQRRISGEIRKKSKEEARHKQQEMAEIQICRNEDVVLTCRTMKDYTEKTLKEAVECYEKNSEYFVPNSMGNGDTSIQEQMDVDQVDVETHKSEEKLDKINGAPLTENQNNFIPERKGIHRREEYTPKTISNGEDAGNIVCDLRTLSYEEYMKGSDKEINEEVIHEESVSQEIQEISENCNNKTESGCGFQIESVVSNYRSTEAEDDEMYNRKTPVMMVDKSTATVYQEDPVINQLRSELHQRNMQFDNLRDAYQKTMSENLGMKMELENLRKMVAQYQQRKSPLETKVIAIQTEAPTEAPSMPMIDDDNTEPQVNPRLTTTSLMSAVSSQWSDSTGSAAISMEPPPNVTTALNSDESANQQPKTPKVRNPLSRAFMTSQRILQTLSSITHGKSKSDKVNRKRSRTPAHENPNEAGTSAQNDNAESVDAGPPNSKKRKAEDSEEHSSTAQPFKIPHTDKTRKTSEASEPPVIDLEDSNVNADDEDINGDEDVYVKNFDDDVKVFVYPESEAGKEHSFLIQAKEVTSNPKPGVRECGPYLLGNVEVYMTEMNGTINIWGKELSQASTSQNNEELNASIRSKDPRPGFRWQSTPRIFNNQSSLSTSKKSKVLPRFTHHHQQHSCDVNNTVADCDSCNGHNHRLSWPSCNHSAHENQHTCCPPTVRVEEAPCGCVHKEERRSNCCGVPTFDDGRRFSMPNVYHQSKSPCCYNSHHSHCRNFPQAETHRHQPFVRRHSFNPTDEDEEESAEEENPHLSPNFGHSANENSPHSCSNKLVPPGSCTKKGNGDDFSEPASCQNDNDPLISQKQTSETLEGRKRKLSGRRVRGLLLDLLKGCGDCRTSNPINKSALRHNASVYQPSTSTQQRACSPHQQSCSPRANEKCLSCRQRNDKTSEIEAQLEFFREEMDKLRSRSDALRDMLDTLRNEEIIN</sequence>
<feature type="compositionally biased region" description="Polar residues" evidence="2">
    <location>
        <begin position="712"/>
        <end position="727"/>
    </location>
</feature>
<feature type="compositionally biased region" description="Polar residues" evidence="2">
    <location>
        <begin position="1120"/>
        <end position="1134"/>
    </location>
</feature>
<feature type="compositionally biased region" description="Polar residues" evidence="2">
    <location>
        <begin position="692"/>
        <end position="702"/>
    </location>
</feature>
<evidence type="ECO:0000256" key="1">
    <source>
        <dbReference type="SAM" id="Coils"/>
    </source>
</evidence>
<feature type="compositionally biased region" description="Polar residues" evidence="2">
    <location>
        <begin position="951"/>
        <end position="961"/>
    </location>
</feature>
<keyword evidence="1" id="KW-0175">Coiled coil</keyword>
<feature type="compositionally biased region" description="Basic and acidic residues" evidence="2">
    <location>
        <begin position="16"/>
        <end position="33"/>
    </location>
</feature>
<feature type="coiled-coil region" evidence="1">
    <location>
        <begin position="596"/>
        <end position="651"/>
    </location>
</feature>
<dbReference type="EnsemblMetazoa" id="XM_016990270">
    <property type="protein sequence ID" value="XP_016845759"/>
    <property type="gene ID" value="LOC100680487"/>
</dbReference>
<feature type="compositionally biased region" description="Polar residues" evidence="2">
    <location>
        <begin position="777"/>
        <end position="787"/>
    </location>
</feature>
<dbReference type="InParanoid" id="A0A7M7IVX0"/>
<feature type="region of interest" description="Disordered" evidence="2">
    <location>
        <begin position="1"/>
        <end position="117"/>
    </location>
</feature>
<reference evidence="3" key="1">
    <citation type="submission" date="2021-01" db="UniProtKB">
        <authorList>
            <consortium name="EnsemblMetazoa"/>
        </authorList>
    </citation>
    <scope>IDENTIFICATION</scope>
</reference>
<dbReference type="OMA" id="CCHAYAQ"/>
<protein>
    <submittedName>
        <fullName evidence="3">Uncharacterized protein</fullName>
    </submittedName>
</protein>
<dbReference type="SMR" id="A0A7M7IVX0"/>
<organism evidence="3 4">
    <name type="scientific">Nasonia vitripennis</name>
    <name type="common">Parasitic wasp</name>
    <dbReference type="NCBI Taxonomy" id="7425"/>
    <lineage>
        <taxon>Eukaryota</taxon>
        <taxon>Metazoa</taxon>
        <taxon>Ecdysozoa</taxon>
        <taxon>Arthropoda</taxon>
        <taxon>Hexapoda</taxon>
        <taxon>Insecta</taxon>
        <taxon>Pterygota</taxon>
        <taxon>Neoptera</taxon>
        <taxon>Endopterygota</taxon>
        <taxon>Hymenoptera</taxon>
        <taxon>Apocrita</taxon>
        <taxon>Proctotrupomorpha</taxon>
        <taxon>Chalcidoidea</taxon>
        <taxon>Pteromalidae</taxon>
        <taxon>Pteromalinae</taxon>
        <taxon>Nasonia</taxon>
    </lineage>
</organism>
<feature type="compositionally biased region" description="Acidic residues" evidence="2">
    <location>
        <begin position="206"/>
        <end position="222"/>
    </location>
</feature>
<accession>A0A7M7IVX0</accession>
<keyword evidence="4" id="KW-1185">Reference proteome</keyword>
<dbReference type="EnsemblMetazoa" id="XM_016990269">
    <property type="protein sequence ID" value="XP_016845758"/>
    <property type="gene ID" value="LOC100680487"/>
</dbReference>
<feature type="compositionally biased region" description="Acidic residues" evidence="2">
    <location>
        <begin position="1"/>
        <end position="15"/>
    </location>
</feature>
<feature type="compositionally biased region" description="Basic and acidic residues" evidence="2">
    <location>
        <begin position="78"/>
        <end position="94"/>
    </location>
</feature>
<dbReference type="Proteomes" id="UP000002358">
    <property type="component" value="Chromosome 1"/>
</dbReference>
<dbReference type="KEGG" id="nvi:100680487"/>
<feature type="compositionally biased region" description="Basic and acidic residues" evidence="2">
    <location>
        <begin position="145"/>
        <end position="163"/>
    </location>
</feature>
<proteinExistence type="predicted"/>
<feature type="compositionally biased region" description="Acidic residues" evidence="2">
    <location>
        <begin position="836"/>
        <end position="849"/>
    </location>
</feature>
<feature type="compositionally biased region" description="Polar residues" evidence="2">
    <location>
        <begin position="1155"/>
        <end position="1173"/>
    </location>
</feature>
<feature type="coiled-coil region" evidence="1">
    <location>
        <begin position="1254"/>
        <end position="1288"/>
    </location>
</feature>